<proteinExistence type="predicted"/>
<gene>
    <name evidence="2" type="ORF">D2V17_19845</name>
</gene>
<reference evidence="2 3" key="1">
    <citation type="submission" date="2018-08" db="EMBL/GenBank/DDBJ databases">
        <title>Erythrobacter zhengii sp.nov., a bacterium isolated from deep-sea sediment.</title>
        <authorList>
            <person name="Fang C."/>
            <person name="Wu Y.-H."/>
            <person name="Sun C."/>
            <person name="Wang H."/>
            <person name="Cheng H."/>
            <person name="Meng F.-X."/>
            <person name="Wang C.-S."/>
            <person name="Xu X.-W."/>
        </authorList>
    </citation>
    <scope>NUCLEOTIDE SEQUENCE [LARGE SCALE GENOMIC DNA]</scope>
    <source>
        <strain evidence="2 3">CCTCC AB 2015396</strain>
    </source>
</reference>
<dbReference type="OrthoDB" id="7859637at2"/>
<name>A0A3A1P0A6_9SPHN</name>
<organism evidence="2 3">
    <name type="scientific">Aurantiacibacter xanthus</name>
    <dbReference type="NCBI Taxonomy" id="1784712"/>
    <lineage>
        <taxon>Bacteria</taxon>
        <taxon>Pseudomonadati</taxon>
        <taxon>Pseudomonadota</taxon>
        <taxon>Alphaproteobacteria</taxon>
        <taxon>Sphingomonadales</taxon>
        <taxon>Erythrobacteraceae</taxon>
        <taxon>Aurantiacibacter</taxon>
    </lineage>
</organism>
<evidence type="ECO:0000313" key="3">
    <source>
        <dbReference type="Proteomes" id="UP000265366"/>
    </source>
</evidence>
<protein>
    <submittedName>
        <fullName evidence="2">Nuclear transport factor 2 family protein</fullName>
    </submittedName>
</protein>
<dbReference type="InterPro" id="IPR037401">
    <property type="entry name" value="SnoaL-like"/>
</dbReference>
<feature type="domain" description="SnoaL-like" evidence="1">
    <location>
        <begin position="54"/>
        <end position="187"/>
    </location>
</feature>
<evidence type="ECO:0000259" key="1">
    <source>
        <dbReference type="Pfam" id="PF13577"/>
    </source>
</evidence>
<dbReference type="Gene3D" id="3.10.450.50">
    <property type="match status" value="1"/>
</dbReference>
<comment type="caution">
    <text evidence="2">The sequence shown here is derived from an EMBL/GenBank/DDBJ whole genome shotgun (WGS) entry which is preliminary data.</text>
</comment>
<dbReference type="InterPro" id="IPR032710">
    <property type="entry name" value="NTF2-like_dom_sf"/>
</dbReference>
<keyword evidence="3" id="KW-1185">Reference proteome</keyword>
<sequence>MGEPLCERALGHCRIVKPAGRPHGPGDICQGMRRGMGQPASELNWSAAEAEPVDLADRMAVLDSLARYSWAIDTGSLEEYLDCFTSDGILRHPLRDGSPGEARGRDGIRAFLGKGFANRPFQTYAHQHQFSSVLMKNEGNLIRLKSYCIVFRHEFHRQYWPSGPSRRMGTWHGLFQNDGNIWKLKELDVHMWLDSVFGIGSALTDRGAGMPGTLG</sequence>
<dbReference type="AlphaFoldDB" id="A0A3A1P0A6"/>
<dbReference type="Proteomes" id="UP000265366">
    <property type="component" value="Unassembled WGS sequence"/>
</dbReference>
<dbReference type="Pfam" id="PF13577">
    <property type="entry name" value="SnoaL_4"/>
    <property type="match status" value="1"/>
</dbReference>
<dbReference type="SUPFAM" id="SSF54427">
    <property type="entry name" value="NTF2-like"/>
    <property type="match status" value="1"/>
</dbReference>
<evidence type="ECO:0000313" key="2">
    <source>
        <dbReference type="EMBL" id="RIV80109.1"/>
    </source>
</evidence>
<accession>A0A3A1P0A6</accession>
<dbReference type="EMBL" id="QXFM01000144">
    <property type="protein sequence ID" value="RIV80109.1"/>
    <property type="molecule type" value="Genomic_DNA"/>
</dbReference>